<reference evidence="2" key="2">
    <citation type="submission" date="2025-08" db="UniProtKB">
        <authorList>
            <consortium name="Ensembl"/>
        </authorList>
    </citation>
    <scope>IDENTIFICATION</scope>
</reference>
<proteinExistence type="predicted"/>
<feature type="compositionally biased region" description="Basic and acidic residues" evidence="1">
    <location>
        <begin position="69"/>
        <end position="92"/>
    </location>
</feature>
<keyword evidence="3" id="KW-1185">Reference proteome</keyword>
<accession>H2Z004</accession>
<reference evidence="3" key="1">
    <citation type="submission" date="2003-08" db="EMBL/GenBank/DDBJ databases">
        <authorList>
            <person name="Birren B."/>
            <person name="Nusbaum C."/>
            <person name="Abebe A."/>
            <person name="Abouelleil A."/>
            <person name="Adekoya E."/>
            <person name="Ait-zahra M."/>
            <person name="Allen N."/>
            <person name="Allen T."/>
            <person name="An P."/>
            <person name="Anderson M."/>
            <person name="Anderson S."/>
            <person name="Arachchi H."/>
            <person name="Armbruster J."/>
            <person name="Bachantsang P."/>
            <person name="Baldwin J."/>
            <person name="Barry A."/>
            <person name="Bayul T."/>
            <person name="Blitshsteyn B."/>
            <person name="Bloom T."/>
            <person name="Blye J."/>
            <person name="Boguslavskiy L."/>
            <person name="Borowsky M."/>
            <person name="Boukhgalter B."/>
            <person name="Brunache A."/>
            <person name="Butler J."/>
            <person name="Calixte N."/>
            <person name="Calvo S."/>
            <person name="Camarata J."/>
            <person name="Campo K."/>
            <person name="Chang J."/>
            <person name="Cheshatsang Y."/>
            <person name="Citroen M."/>
            <person name="Collymore A."/>
            <person name="Considine T."/>
            <person name="Cook A."/>
            <person name="Cooke P."/>
            <person name="Corum B."/>
            <person name="Cuomo C."/>
            <person name="David R."/>
            <person name="Dawoe T."/>
            <person name="Degray S."/>
            <person name="Dodge S."/>
            <person name="Dooley K."/>
            <person name="Dorje P."/>
            <person name="Dorjee K."/>
            <person name="Dorris L."/>
            <person name="Duffey N."/>
            <person name="Dupes A."/>
            <person name="Elkins T."/>
            <person name="Engels R."/>
            <person name="Erickson J."/>
            <person name="Farina A."/>
            <person name="Faro S."/>
            <person name="Ferreira P."/>
            <person name="Fischer H."/>
            <person name="Fitzgerald M."/>
            <person name="Foley K."/>
            <person name="Gage D."/>
            <person name="Galagan J."/>
            <person name="Gearin G."/>
            <person name="Gnerre S."/>
            <person name="Gnirke A."/>
            <person name="Goyette A."/>
            <person name="Graham J."/>
            <person name="Grandbois E."/>
            <person name="Gyaltsen K."/>
            <person name="Hafez N."/>
            <person name="Hagopian D."/>
            <person name="Hagos B."/>
            <person name="Hall J."/>
            <person name="Hatcher B."/>
            <person name="Heller A."/>
            <person name="Higgins H."/>
            <person name="Honan T."/>
            <person name="Horn A."/>
            <person name="Houde N."/>
            <person name="Hughes L."/>
            <person name="Hulme W."/>
            <person name="Husby E."/>
            <person name="Iliev I."/>
            <person name="Jaffe D."/>
            <person name="Jones C."/>
            <person name="Kamal M."/>
            <person name="Kamat A."/>
            <person name="Kamvysselis M."/>
            <person name="Karlsson E."/>
            <person name="Kells C."/>
            <person name="Kieu A."/>
            <person name="Kisner P."/>
            <person name="Kodira C."/>
            <person name="Kulbokas E."/>
            <person name="Labutti K."/>
            <person name="Lama D."/>
            <person name="Landers T."/>
            <person name="Leger J."/>
            <person name="Levine S."/>
            <person name="Lewis D."/>
            <person name="Lewis T."/>
            <person name="Lindblad-toh K."/>
            <person name="Liu X."/>
            <person name="Lokyitsang T."/>
            <person name="Lokyitsang Y."/>
            <person name="Lucien O."/>
            <person name="Lui A."/>
            <person name="Ma L.J."/>
            <person name="Mabbitt R."/>
            <person name="Macdonald J."/>
            <person name="Maclean C."/>
            <person name="Major J."/>
            <person name="Manning J."/>
            <person name="Marabella R."/>
            <person name="Maru K."/>
            <person name="Matthews C."/>
            <person name="Mauceli E."/>
            <person name="Mccarthy M."/>
            <person name="Mcdonough S."/>
            <person name="Mcghee T."/>
            <person name="Meldrim J."/>
            <person name="Meneus L."/>
            <person name="Mesirov J."/>
            <person name="Mihalev A."/>
            <person name="Mihova T."/>
            <person name="Mikkelsen T."/>
            <person name="Mlenga V."/>
            <person name="Moru K."/>
            <person name="Mozes J."/>
            <person name="Mulrain L."/>
            <person name="Munson G."/>
            <person name="Naylor J."/>
            <person name="Newes C."/>
            <person name="Nguyen C."/>
            <person name="Nguyen N."/>
            <person name="Nguyen T."/>
            <person name="Nicol R."/>
            <person name="Nielsen C."/>
            <person name="Nizzari M."/>
            <person name="Norbu C."/>
            <person name="Norbu N."/>
            <person name="O'donnell P."/>
            <person name="Okoawo O."/>
            <person name="O'leary S."/>
            <person name="Omotosho B."/>
            <person name="O'neill K."/>
            <person name="Osman S."/>
            <person name="Parker S."/>
            <person name="Perrin D."/>
            <person name="Phunkhang P."/>
            <person name="Piqani B."/>
            <person name="Purcell S."/>
            <person name="Rachupka T."/>
            <person name="Ramasamy U."/>
            <person name="Rameau R."/>
            <person name="Ray V."/>
            <person name="Raymond C."/>
            <person name="Retta R."/>
            <person name="Richardson S."/>
            <person name="Rise C."/>
            <person name="Rodriguez J."/>
            <person name="Rogers J."/>
            <person name="Rogov P."/>
            <person name="Rutman M."/>
            <person name="Schupbach R."/>
            <person name="Seaman C."/>
            <person name="Settipalli S."/>
            <person name="Sharpe T."/>
            <person name="Sheridan J."/>
            <person name="Sherpa N."/>
            <person name="Shi J."/>
            <person name="Smirnov S."/>
            <person name="Smith C."/>
            <person name="Sougnez C."/>
            <person name="Spencer B."/>
            <person name="Stalker J."/>
            <person name="Stange-thomann N."/>
            <person name="Stavropoulos S."/>
            <person name="Stetson K."/>
            <person name="Stone C."/>
            <person name="Stone S."/>
            <person name="Stubbs M."/>
            <person name="Talamas J."/>
            <person name="Tchuinga P."/>
            <person name="Tenzing P."/>
            <person name="Tesfaye S."/>
            <person name="Theodore J."/>
            <person name="Thoulutsang Y."/>
            <person name="Topham K."/>
            <person name="Towey S."/>
            <person name="Tsamla T."/>
            <person name="Tsomo N."/>
            <person name="Vallee D."/>
            <person name="Vassiliev H."/>
            <person name="Venkataraman V."/>
            <person name="Vinson J."/>
            <person name="Vo A."/>
            <person name="Wade C."/>
            <person name="Wang S."/>
            <person name="Wangchuk T."/>
            <person name="Wangdi T."/>
            <person name="Whittaker C."/>
            <person name="Wilkinson J."/>
            <person name="Wu Y."/>
            <person name="Wyman D."/>
            <person name="Yadav S."/>
            <person name="Yang S."/>
            <person name="Yang X."/>
            <person name="Yeager S."/>
            <person name="Yee E."/>
            <person name="Young G."/>
            <person name="Zainoun J."/>
            <person name="Zembeck L."/>
            <person name="Zimmer A."/>
            <person name="Zody M."/>
            <person name="Lander E."/>
        </authorList>
    </citation>
    <scope>NUCLEOTIDE SEQUENCE [LARGE SCALE GENOMIC DNA]</scope>
</reference>
<reference evidence="2" key="3">
    <citation type="submission" date="2025-09" db="UniProtKB">
        <authorList>
            <consortium name="Ensembl"/>
        </authorList>
    </citation>
    <scope>IDENTIFICATION</scope>
</reference>
<dbReference type="InParanoid" id="H2Z004"/>
<dbReference type="Ensembl" id="ENSCSAVT00000011047.1">
    <property type="protein sequence ID" value="ENSCSAVP00000010916.1"/>
    <property type="gene ID" value="ENSCSAVG00000006392.1"/>
</dbReference>
<evidence type="ECO:0000313" key="3">
    <source>
        <dbReference type="Proteomes" id="UP000007875"/>
    </source>
</evidence>
<sequence length="92" mass="10315">MFEVDSLRAWLNSGIGNSVANRLREEEILLGADDDNLSDEYMDVLNEDDVSQQSDIQYLDASELPASGHRQDVFMREGGIDTSEPHNDQGEQ</sequence>
<dbReference type="AlphaFoldDB" id="H2Z004"/>
<name>H2Z004_CIOSA</name>
<organism evidence="2 3">
    <name type="scientific">Ciona savignyi</name>
    <name type="common">Pacific transparent sea squirt</name>
    <dbReference type="NCBI Taxonomy" id="51511"/>
    <lineage>
        <taxon>Eukaryota</taxon>
        <taxon>Metazoa</taxon>
        <taxon>Chordata</taxon>
        <taxon>Tunicata</taxon>
        <taxon>Ascidiacea</taxon>
        <taxon>Phlebobranchia</taxon>
        <taxon>Cionidae</taxon>
        <taxon>Ciona</taxon>
    </lineage>
</organism>
<feature type="region of interest" description="Disordered" evidence="1">
    <location>
        <begin position="62"/>
        <end position="92"/>
    </location>
</feature>
<dbReference type="HOGENOM" id="CLU_2418649_0_0_1"/>
<protein>
    <submittedName>
        <fullName evidence="2">Uncharacterized protein</fullName>
    </submittedName>
</protein>
<dbReference type="Proteomes" id="UP000007875">
    <property type="component" value="Unassembled WGS sequence"/>
</dbReference>
<evidence type="ECO:0000313" key="2">
    <source>
        <dbReference type="Ensembl" id="ENSCSAVP00000010916.1"/>
    </source>
</evidence>
<evidence type="ECO:0000256" key="1">
    <source>
        <dbReference type="SAM" id="MobiDB-lite"/>
    </source>
</evidence>